<dbReference type="GO" id="GO:0009055">
    <property type="term" value="F:electron transfer activity"/>
    <property type="evidence" value="ECO:0007669"/>
    <property type="project" value="InterPro"/>
</dbReference>
<name>B0TKG8_SHEHH</name>
<feature type="signal peptide" evidence="14">
    <location>
        <begin position="1"/>
        <end position="23"/>
    </location>
</feature>
<evidence type="ECO:0000256" key="13">
    <source>
        <dbReference type="SAM" id="Phobius"/>
    </source>
</evidence>
<accession>B0TKG8</accession>
<evidence type="ECO:0000256" key="7">
    <source>
        <dbReference type="ARBA" id="ARBA00022692"/>
    </source>
</evidence>
<feature type="transmembrane region" description="Helical" evidence="13">
    <location>
        <begin position="128"/>
        <end position="152"/>
    </location>
</feature>
<evidence type="ECO:0000259" key="15">
    <source>
        <dbReference type="Pfam" id="PF01292"/>
    </source>
</evidence>
<evidence type="ECO:0000256" key="1">
    <source>
        <dbReference type="ARBA" id="ARBA00001971"/>
    </source>
</evidence>
<dbReference type="GO" id="GO:0005886">
    <property type="term" value="C:plasma membrane"/>
    <property type="evidence" value="ECO:0007669"/>
    <property type="project" value="UniProtKB-SubCell"/>
</dbReference>
<dbReference type="GO" id="GO:0009061">
    <property type="term" value="P:anaerobic respiration"/>
    <property type="evidence" value="ECO:0007669"/>
    <property type="project" value="TreeGrafter"/>
</dbReference>
<dbReference type="eggNOG" id="COG2864">
    <property type="taxonomic scope" value="Bacteria"/>
</dbReference>
<dbReference type="KEGG" id="shl:Shal_4014"/>
<evidence type="ECO:0000256" key="9">
    <source>
        <dbReference type="ARBA" id="ARBA00022982"/>
    </source>
</evidence>
<comment type="subcellular location">
    <subcellularLocation>
        <location evidence="2">Cell membrane</location>
        <topology evidence="2">Multi-pass membrane protein</topology>
    </subcellularLocation>
</comment>
<dbReference type="Gene3D" id="1.20.950.20">
    <property type="entry name" value="Transmembrane di-heme cytochromes, Chain C"/>
    <property type="match status" value="1"/>
</dbReference>
<keyword evidence="10 13" id="KW-1133">Transmembrane helix</keyword>
<dbReference type="GO" id="GO:0008863">
    <property type="term" value="F:formate dehydrogenase (NAD+) activity"/>
    <property type="evidence" value="ECO:0007669"/>
    <property type="project" value="InterPro"/>
</dbReference>
<evidence type="ECO:0000256" key="12">
    <source>
        <dbReference type="ARBA" id="ARBA00023136"/>
    </source>
</evidence>
<evidence type="ECO:0000256" key="2">
    <source>
        <dbReference type="ARBA" id="ARBA00004651"/>
    </source>
</evidence>
<keyword evidence="7 13" id="KW-0812">Transmembrane</keyword>
<feature type="chain" id="PRO_5002753374" evidence="14">
    <location>
        <begin position="24"/>
        <end position="321"/>
    </location>
</feature>
<dbReference type="EMBL" id="CP000931">
    <property type="protein sequence ID" value="ABZ78554.1"/>
    <property type="molecule type" value="Genomic_DNA"/>
</dbReference>
<dbReference type="GO" id="GO:0022904">
    <property type="term" value="P:respiratory electron transport chain"/>
    <property type="evidence" value="ECO:0007669"/>
    <property type="project" value="InterPro"/>
</dbReference>
<gene>
    <name evidence="16" type="ordered locus">Shal_4014</name>
</gene>
<dbReference type="OrthoDB" id="9790598at2"/>
<feature type="transmembrane region" description="Helical" evidence="13">
    <location>
        <begin position="231"/>
        <end position="252"/>
    </location>
</feature>
<evidence type="ECO:0000313" key="16">
    <source>
        <dbReference type="EMBL" id="ABZ78554.1"/>
    </source>
</evidence>
<evidence type="ECO:0000256" key="4">
    <source>
        <dbReference type="ARBA" id="ARBA00022448"/>
    </source>
</evidence>
<dbReference type="AlphaFoldDB" id="B0TKG8"/>
<dbReference type="PANTHER" id="PTHR30074:SF6">
    <property type="entry name" value="FORMATE DEHYDROGENASE GAMMA SUBUNIT"/>
    <property type="match status" value="1"/>
</dbReference>
<sequence>MNRAIKWLSFIVISLFVSTAAMAADEANLQPQQWQPIKVEAIAGDIPELRGMPTDPQLLLPESVPEDANEVVLGYLAATDTIALLVYASLFAVITLFIIFIVVNGISRLEDGYSGKRIKRWSGLSISVHWLGAIACIFLILTGLVLSGGRLYLEPSMNQSGWASLIGLSSGLHELMAFPFILGYVLMILMWAPKQIPASYDLKWFAVLGGYLNTGKKHHPDAGFANAGEKLWFWVFALFGGLMVISGLTMMFPETFVVTKNTANTMLLMHIVSTIIITAFSVVHIFMATVMSEGGMSNMTSGYCDENWAKQHHNLWFKELK</sequence>
<dbReference type="STRING" id="458817.Shal_4014"/>
<dbReference type="SUPFAM" id="SSF81342">
    <property type="entry name" value="Transmembrane di-heme cytochromes"/>
    <property type="match status" value="1"/>
</dbReference>
<feature type="transmembrane region" description="Helical" evidence="13">
    <location>
        <begin position="172"/>
        <end position="192"/>
    </location>
</feature>
<dbReference type="GO" id="GO:0036397">
    <property type="term" value="F:formate dehydrogenase (quinone) activity"/>
    <property type="evidence" value="ECO:0007669"/>
    <property type="project" value="TreeGrafter"/>
</dbReference>
<dbReference type="HOGENOM" id="CLU_047957_0_0_6"/>
<dbReference type="PANTHER" id="PTHR30074">
    <property type="entry name" value="FORMATE DEHYDROGENASE, NITRATE-INDUCIBLE, CYTOCHROME B556 FDN SUBUNIT"/>
    <property type="match status" value="1"/>
</dbReference>
<feature type="transmembrane region" description="Helical" evidence="13">
    <location>
        <begin position="82"/>
        <end position="107"/>
    </location>
</feature>
<dbReference type="Pfam" id="PF01292">
    <property type="entry name" value="Ni_hydr_CYTB"/>
    <property type="match status" value="1"/>
</dbReference>
<keyword evidence="11" id="KW-0408">Iron</keyword>
<evidence type="ECO:0000256" key="8">
    <source>
        <dbReference type="ARBA" id="ARBA00022723"/>
    </source>
</evidence>
<evidence type="ECO:0000256" key="3">
    <source>
        <dbReference type="ARBA" id="ARBA00010747"/>
    </source>
</evidence>
<evidence type="ECO:0000256" key="6">
    <source>
        <dbReference type="ARBA" id="ARBA00022617"/>
    </source>
</evidence>
<evidence type="ECO:0000256" key="11">
    <source>
        <dbReference type="ARBA" id="ARBA00023004"/>
    </source>
</evidence>
<keyword evidence="12 13" id="KW-0472">Membrane</keyword>
<dbReference type="InterPro" id="IPR006471">
    <property type="entry name" value="Formate_DH_gsu"/>
</dbReference>
<feature type="transmembrane region" description="Helical" evidence="13">
    <location>
        <begin position="267"/>
        <end position="290"/>
    </location>
</feature>
<evidence type="ECO:0000313" key="17">
    <source>
        <dbReference type="Proteomes" id="UP000001317"/>
    </source>
</evidence>
<dbReference type="InterPro" id="IPR011577">
    <property type="entry name" value="Cyt_b561_bac/Ni-Hgenase"/>
</dbReference>
<protein>
    <submittedName>
        <fullName evidence="16">Formate dehydrogenase, gamma subunit</fullName>
    </submittedName>
</protein>
<dbReference type="Proteomes" id="UP000001317">
    <property type="component" value="Chromosome"/>
</dbReference>
<keyword evidence="5" id="KW-1003">Cell membrane</keyword>
<dbReference type="GO" id="GO:0046872">
    <property type="term" value="F:metal ion binding"/>
    <property type="evidence" value="ECO:0007669"/>
    <property type="project" value="UniProtKB-KW"/>
</dbReference>
<dbReference type="RefSeq" id="WP_012279071.1">
    <property type="nucleotide sequence ID" value="NC_010334.1"/>
</dbReference>
<comment type="cofactor">
    <cofactor evidence="1">
        <name>heme</name>
        <dbReference type="ChEBI" id="CHEBI:30413"/>
    </cofactor>
</comment>
<organism evidence="16 17">
    <name type="scientific">Shewanella halifaxensis (strain HAW-EB4)</name>
    <dbReference type="NCBI Taxonomy" id="458817"/>
    <lineage>
        <taxon>Bacteria</taxon>
        <taxon>Pseudomonadati</taxon>
        <taxon>Pseudomonadota</taxon>
        <taxon>Gammaproteobacteria</taxon>
        <taxon>Alteromonadales</taxon>
        <taxon>Shewanellaceae</taxon>
        <taxon>Shewanella</taxon>
    </lineage>
</organism>
<comment type="similarity">
    <text evidence="3">Belongs to the formate dehydrogenase gamma subunit family.</text>
</comment>
<dbReference type="FunFam" id="1.20.950.20:FF:000002">
    <property type="entry name" value="Formate dehydrogenase cytochrome b556 subunit"/>
    <property type="match status" value="1"/>
</dbReference>
<feature type="domain" description="Cytochrome b561 bacterial/Ni-hydrogenase" evidence="15">
    <location>
        <begin position="120"/>
        <end position="302"/>
    </location>
</feature>
<evidence type="ECO:0000256" key="10">
    <source>
        <dbReference type="ARBA" id="ARBA00022989"/>
    </source>
</evidence>
<keyword evidence="17" id="KW-1185">Reference proteome</keyword>
<dbReference type="InterPro" id="IPR016174">
    <property type="entry name" value="Di-haem_cyt_TM"/>
</dbReference>
<dbReference type="GO" id="GO:0009326">
    <property type="term" value="C:formate dehydrogenase complex"/>
    <property type="evidence" value="ECO:0007669"/>
    <property type="project" value="InterPro"/>
</dbReference>
<evidence type="ECO:0000256" key="14">
    <source>
        <dbReference type="SAM" id="SignalP"/>
    </source>
</evidence>
<dbReference type="NCBIfam" id="TIGR01583">
    <property type="entry name" value="formate-DH-gamm"/>
    <property type="match status" value="1"/>
</dbReference>
<keyword evidence="4" id="KW-0813">Transport</keyword>
<proteinExistence type="inferred from homology"/>
<keyword evidence="6" id="KW-0349">Heme</keyword>
<dbReference type="GO" id="GO:0015944">
    <property type="term" value="P:formate oxidation"/>
    <property type="evidence" value="ECO:0007669"/>
    <property type="project" value="TreeGrafter"/>
</dbReference>
<keyword evidence="8" id="KW-0479">Metal-binding</keyword>
<dbReference type="InterPro" id="IPR051817">
    <property type="entry name" value="FDH_cytochrome_b556_subunit"/>
</dbReference>
<keyword evidence="9" id="KW-0249">Electron transport</keyword>
<reference evidence="16" key="1">
    <citation type="submission" date="2008-01" db="EMBL/GenBank/DDBJ databases">
        <title>Complete sequence of Shewanella halifaxensis HAW-EB4.</title>
        <authorList>
            <consortium name="US DOE Joint Genome Institute"/>
            <person name="Copeland A."/>
            <person name="Lucas S."/>
            <person name="Lapidus A."/>
            <person name="Glavina del Rio T."/>
            <person name="Dalin E."/>
            <person name="Tice H."/>
            <person name="Bruce D."/>
            <person name="Goodwin L."/>
            <person name="Pitluck S."/>
            <person name="Sims D."/>
            <person name="Brettin T."/>
            <person name="Detter J.C."/>
            <person name="Han C."/>
            <person name="Kuske C.R."/>
            <person name="Schmutz J."/>
            <person name="Larimer F."/>
            <person name="Land M."/>
            <person name="Hauser L."/>
            <person name="Kyrpides N."/>
            <person name="Kim E."/>
            <person name="Zhao J.-S."/>
            <person name="Richardson P."/>
        </authorList>
    </citation>
    <scope>NUCLEOTIDE SEQUENCE [LARGE SCALE GENOMIC DNA]</scope>
    <source>
        <strain evidence="16">HAW-EB4</strain>
    </source>
</reference>
<evidence type="ECO:0000256" key="5">
    <source>
        <dbReference type="ARBA" id="ARBA00022475"/>
    </source>
</evidence>
<keyword evidence="14" id="KW-0732">Signal</keyword>